<evidence type="ECO:0000256" key="2">
    <source>
        <dbReference type="RuleBase" id="RU363015"/>
    </source>
</evidence>
<dbReference type="Pfam" id="PF03641">
    <property type="entry name" value="Lysine_decarbox"/>
    <property type="match status" value="1"/>
</dbReference>
<dbReference type="PANTHER" id="PTHR43393:SF3">
    <property type="entry name" value="LYSINE DECARBOXYLASE-LIKE PROTEIN"/>
    <property type="match status" value="1"/>
</dbReference>
<dbReference type="InterPro" id="IPR052341">
    <property type="entry name" value="LOG_family_nucleotidases"/>
</dbReference>
<dbReference type="EMBL" id="CP121472">
    <property type="protein sequence ID" value="WPL16675.1"/>
    <property type="molecule type" value="Genomic_DNA"/>
</dbReference>
<reference evidence="3 4" key="1">
    <citation type="journal article" date="2023" name="Microorganisms">
        <title>Thiorhodovibrio frisius and Trv. litoralis spp. nov., Two Novel Members from a Clade of Fastidious Purple Sulfur Bacteria That Exhibit Unique Red-Shifted Light-Harvesting Capabilities.</title>
        <authorList>
            <person name="Methner A."/>
            <person name="Kuzyk S.B."/>
            <person name="Petersen J."/>
            <person name="Bauer S."/>
            <person name="Brinkmann H."/>
            <person name="Sichau K."/>
            <person name="Wanner G."/>
            <person name="Wolf J."/>
            <person name="Neumann-Schaal M."/>
            <person name="Henke P."/>
            <person name="Tank M."/>
            <person name="Sproer C."/>
            <person name="Bunk B."/>
            <person name="Overmann J."/>
        </authorList>
    </citation>
    <scope>NUCLEOTIDE SEQUENCE [LARGE SCALE GENOMIC DNA]</scope>
    <source>
        <strain evidence="3 4">DSM 6702</strain>
    </source>
</reference>
<evidence type="ECO:0000256" key="1">
    <source>
        <dbReference type="ARBA" id="ARBA00000274"/>
    </source>
</evidence>
<dbReference type="InterPro" id="IPR031100">
    <property type="entry name" value="LOG_fam"/>
</dbReference>
<gene>
    <name evidence="3" type="primary">fas6</name>
    <name evidence="3" type="ORF">Thiowin_01642</name>
</gene>
<dbReference type="Gene3D" id="3.40.50.450">
    <property type="match status" value="1"/>
</dbReference>
<dbReference type="PANTHER" id="PTHR43393">
    <property type="entry name" value="CYTOKININ RIBOSIDE 5'-MONOPHOSPHATE PHOSPHORIBOHYDROLASE"/>
    <property type="match status" value="1"/>
</dbReference>
<comment type="similarity">
    <text evidence="2">Belongs to the LOG family.</text>
</comment>
<dbReference type="RefSeq" id="WP_328987218.1">
    <property type="nucleotide sequence ID" value="NZ_CP121472.1"/>
</dbReference>
<proteinExistence type="inferred from homology"/>
<protein>
    <recommendedName>
        <fullName evidence="2">Cytokinin riboside 5'-monophosphate phosphoribohydrolase</fullName>
        <ecNumber evidence="2">3.2.2.n1</ecNumber>
    </recommendedName>
</protein>
<accession>A0ABZ0SAT1</accession>
<comment type="catalytic activity">
    <reaction evidence="1">
        <text>AMP + H2O = D-ribose 5-phosphate + adenine</text>
        <dbReference type="Rhea" id="RHEA:20129"/>
        <dbReference type="ChEBI" id="CHEBI:15377"/>
        <dbReference type="ChEBI" id="CHEBI:16708"/>
        <dbReference type="ChEBI" id="CHEBI:78346"/>
        <dbReference type="ChEBI" id="CHEBI:456215"/>
        <dbReference type="EC" id="3.2.2.4"/>
    </reaction>
</comment>
<dbReference type="Proteomes" id="UP001432180">
    <property type="component" value="Chromosome"/>
</dbReference>
<dbReference type="NCBIfam" id="TIGR00730">
    <property type="entry name" value="Rossman fold protein, TIGR00730 family"/>
    <property type="match status" value="1"/>
</dbReference>
<keyword evidence="4" id="KW-1185">Reference proteome</keyword>
<dbReference type="InterPro" id="IPR005269">
    <property type="entry name" value="LOG"/>
</dbReference>
<evidence type="ECO:0000313" key="3">
    <source>
        <dbReference type="EMBL" id="WPL16675.1"/>
    </source>
</evidence>
<sequence length="239" mass="26241">MKPANQSTRVPAPCAERELLRGADDLLADFDRAVTVFDEFVHGYRALFDLGQTVTVFGSARFPESHRFYQLAREVGAALARAGFTVMTGGGPGVMEAANRGAREAGGLSIGCNISLPHEQTPNPYIDRLLTFDYFFVRKVMLMKYSCGFIFMPGGFGTMDEVFETLTLMQTGKIHHFPCVAIGTDYWTPLREFILGAMQREGTVRAEEFDVMLVDSVDSAISHIQQAIAPGTDSGAHQT</sequence>
<organism evidence="3 4">
    <name type="scientific">Thiorhodovibrio winogradskyi</name>
    <dbReference type="NCBI Taxonomy" id="77007"/>
    <lineage>
        <taxon>Bacteria</taxon>
        <taxon>Pseudomonadati</taxon>
        <taxon>Pseudomonadota</taxon>
        <taxon>Gammaproteobacteria</taxon>
        <taxon>Chromatiales</taxon>
        <taxon>Chromatiaceae</taxon>
        <taxon>Thiorhodovibrio</taxon>
    </lineage>
</organism>
<name>A0ABZ0SAT1_9GAMM</name>
<dbReference type="SUPFAM" id="SSF102405">
    <property type="entry name" value="MCP/YpsA-like"/>
    <property type="match status" value="1"/>
</dbReference>
<evidence type="ECO:0000313" key="4">
    <source>
        <dbReference type="Proteomes" id="UP001432180"/>
    </source>
</evidence>
<dbReference type="EC" id="3.2.2.n1" evidence="2"/>
<keyword evidence="2" id="KW-0203">Cytokinin biosynthesis</keyword>
<keyword evidence="2" id="KW-0378">Hydrolase</keyword>